<name>A0A9P6AWJ2_9AGAM</name>
<evidence type="ECO:0000313" key="4">
    <source>
        <dbReference type="Proteomes" id="UP000886523"/>
    </source>
</evidence>
<evidence type="ECO:0000313" key="3">
    <source>
        <dbReference type="EMBL" id="KAF9513134.1"/>
    </source>
</evidence>
<feature type="transmembrane region" description="Helical" evidence="1">
    <location>
        <begin position="51"/>
        <end position="72"/>
    </location>
</feature>
<keyword evidence="4" id="KW-1185">Reference proteome</keyword>
<sequence length="140" mass="16087">MMMWNFHCLLIFICALLLHFPFFPSHPHDLENNSHPISLVCSMIPFPLPPGTFLWICWGCLCSVPFLTYQFFSQVITCSYTTRTFLSLLSFLFSRRLSFSLSPLISSSSSPSHPLITPSPDTIFAYPHLNIIRPAFRQLQ</sequence>
<keyword evidence="2" id="KW-0732">Signal</keyword>
<keyword evidence="1" id="KW-1133">Transmembrane helix</keyword>
<feature type="signal peptide" evidence="2">
    <location>
        <begin position="1"/>
        <end position="27"/>
    </location>
</feature>
<comment type="caution">
    <text evidence="3">The sequence shown here is derived from an EMBL/GenBank/DDBJ whole genome shotgun (WGS) entry which is preliminary data.</text>
</comment>
<proteinExistence type="predicted"/>
<dbReference type="EMBL" id="MU128977">
    <property type="protein sequence ID" value="KAF9513134.1"/>
    <property type="molecule type" value="Genomic_DNA"/>
</dbReference>
<reference evidence="3" key="1">
    <citation type="journal article" date="2020" name="Nat. Commun.">
        <title>Large-scale genome sequencing of mycorrhizal fungi provides insights into the early evolution of symbiotic traits.</title>
        <authorList>
            <person name="Miyauchi S."/>
            <person name="Kiss E."/>
            <person name="Kuo A."/>
            <person name="Drula E."/>
            <person name="Kohler A."/>
            <person name="Sanchez-Garcia M."/>
            <person name="Morin E."/>
            <person name="Andreopoulos B."/>
            <person name="Barry K.W."/>
            <person name="Bonito G."/>
            <person name="Buee M."/>
            <person name="Carver A."/>
            <person name="Chen C."/>
            <person name="Cichocki N."/>
            <person name="Clum A."/>
            <person name="Culley D."/>
            <person name="Crous P.W."/>
            <person name="Fauchery L."/>
            <person name="Girlanda M."/>
            <person name="Hayes R.D."/>
            <person name="Keri Z."/>
            <person name="LaButti K."/>
            <person name="Lipzen A."/>
            <person name="Lombard V."/>
            <person name="Magnuson J."/>
            <person name="Maillard F."/>
            <person name="Murat C."/>
            <person name="Nolan M."/>
            <person name="Ohm R.A."/>
            <person name="Pangilinan J."/>
            <person name="Pereira M.F."/>
            <person name="Perotto S."/>
            <person name="Peter M."/>
            <person name="Pfister S."/>
            <person name="Riley R."/>
            <person name="Sitrit Y."/>
            <person name="Stielow J.B."/>
            <person name="Szollosi G."/>
            <person name="Zifcakova L."/>
            <person name="Stursova M."/>
            <person name="Spatafora J.W."/>
            <person name="Tedersoo L."/>
            <person name="Vaario L.M."/>
            <person name="Yamada A."/>
            <person name="Yan M."/>
            <person name="Wang P."/>
            <person name="Xu J."/>
            <person name="Bruns T."/>
            <person name="Baldrian P."/>
            <person name="Vilgalys R."/>
            <person name="Dunand C."/>
            <person name="Henrissat B."/>
            <person name="Grigoriev I.V."/>
            <person name="Hibbett D."/>
            <person name="Nagy L.G."/>
            <person name="Martin F.M."/>
        </authorList>
    </citation>
    <scope>NUCLEOTIDE SEQUENCE</scope>
    <source>
        <strain evidence="3">UP504</strain>
    </source>
</reference>
<dbReference type="AlphaFoldDB" id="A0A9P6AWJ2"/>
<dbReference type="Proteomes" id="UP000886523">
    <property type="component" value="Unassembled WGS sequence"/>
</dbReference>
<evidence type="ECO:0000256" key="1">
    <source>
        <dbReference type="SAM" id="Phobius"/>
    </source>
</evidence>
<protein>
    <submittedName>
        <fullName evidence="3">Uncharacterized protein</fullName>
    </submittedName>
</protein>
<accession>A0A9P6AWJ2</accession>
<gene>
    <name evidence="3" type="ORF">BS47DRAFT_991294</name>
</gene>
<keyword evidence="1" id="KW-0812">Transmembrane</keyword>
<evidence type="ECO:0000256" key="2">
    <source>
        <dbReference type="SAM" id="SignalP"/>
    </source>
</evidence>
<organism evidence="3 4">
    <name type="scientific">Hydnum rufescens UP504</name>
    <dbReference type="NCBI Taxonomy" id="1448309"/>
    <lineage>
        <taxon>Eukaryota</taxon>
        <taxon>Fungi</taxon>
        <taxon>Dikarya</taxon>
        <taxon>Basidiomycota</taxon>
        <taxon>Agaricomycotina</taxon>
        <taxon>Agaricomycetes</taxon>
        <taxon>Cantharellales</taxon>
        <taxon>Hydnaceae</taxon>
        <taxon>Hydnum</taxon>
    </lineage>
</organism>
<keyword evidence="1" id="KW-0472">Membrane</keyword>
<feature type="chain" id="PRO_5040431123" evidence="2">
    <location>
        <begin position="28"/>
        <end position="140"/>
    </location>
</feature>